<sequence>MRLPLQVAPVPVFPVRVVAPVPVDCPARRSMMPPHGRPVRRWVRRSKTRLRSPCPVPEAPVVVAQAEPVQAVLVPVAVVRPVVAQVVPVAVQPVVVAAAVQPVAAVLVRAAVVRPVVAQVAPVVAAQPAEEALVVVRPVVAVLGPAGPVRAVPVVAVRPVVQVPLVVDPQAVAQVLPVAARPEAPAA</sequence>
<dbReference type="EMBL" id="MVHJ01000007">
    <property type="protein sequence ID" value="ORA05197.1"/>
    <property type="molecule type" value="Genomic_DNA"/>
</dbReference>
<comment type="caution">
    <text evidence="1">The sequence shown here is derived from an EMBL/GenBank/DDBJ whole genome shotgun (WGS) entry which is preliminary data.</text>
</comment>
<dbReference type="RefSeq" id="WP_109750089.1">
    <property type="nucleotide sequence ID" value="NZ_JACKVM010000005.1"/>
</dbReference>
<proteinExistence type="predicted"/>
<dbReference type="STRING" id="564198.BST17_11125"/>
<evidence type="ECO:0000313" key="1">
    <source>
        <dbReference type="EMBL" id="ORA05197.1"/>
    </source>
</evidence>
<name>A0A1W9YYX2_MYCBA</name>
<keyword evidence="2" id="KW-1185">Reference proteome</keyword>
<accession>A0A1W9YYX2</accession>
<organism evidence="1 2">
    <name type="scientific">Mycolicibacterium bacteremicum</name>
    <name type="common">Mycobacterium bacteremicum</name>
    <dbReference type="NCBI Taxonomy" id="564198"/>
    <lineage>
        <taxon>Bacteria</taxon>
        <taxon>Bacillati</taxon>
        <taxon>Actinomycetota</taxon>
        <taxon>Actinomycetes</taxon>
        <taxon>Mycobacteriales</taxon>
        <taxon>Mycobacteriaceae</taxon>
        <taxon>Mycolicibacterium</taxon>
    </lineage>
</organism>
<protein>
    <submittedName>
        <fullName evidence="1">Uncharacterized protein</fullName>
    </submittedName>
</protein>
<evidence type="ECO:0000313" key="2">
    <source>
        <dbReference type="Proteomes" id="UP000192366"/>
    </source>
</evidence>
<gene>
    <name evidence="1" type="ORF">BST17_11125</name>
</gene>
<dbReference type="Proteomes" id="UP000192366">
    <property type="component" value="Unassembled WGS sequence"/>
</dbReference>
<reference evidence="1 2" key="1">
    <citation type="submission" date="2017-02" db="EMBL/GenBank/DDBJ databases">
        <title>The new phylogeny of genus Mycobacterium.</title>
        <authorList>
            <person name="Tortoli E."/>
            <person name="Trovato A."/>
            <person name="Cirillo D.M."/>
        </authorList>
    </citation>
    <scope>NUCLEOTIDE SEQUENCE [LARGE SCALE GENOMIC DNA]</scope>
    <source>
        <strain evidence="1 2">DSM 45578</strain>
    </source>
</reference>
<dbReference type="AlphaFoldDB" id="A0A1W9YYX2"/>